<keyword evidence="1" id="KW-0378">Hydrolase</keyword>
<keyword evidence="2" id="KW-1185">Reference proteome</keyword>
<dbReference type="Pfam" id="PF13620">
    <property type="entry name" value="CarboxypepD_reg"/>
    <property type="match status" value="1"/>
</dbReference>
<dbReference type="RefSeq" id="WP_132370854.1">
    <property type="nucleotide sequence ID" value="NZ_SMAN01000002.1"/>
</dbReference>
<dbReference type="InterPro" id="IPR008969">
    <property type="entry name" value="CarboxyPept-like_regulatory"/>
</dbReference>
<dbReference type="Proteomes" id="UP000294650">
    <property type="component" value="Unassembled WGS sequence"/>
</dbReference>
<dbReference type="OrthoDB" id="2866806at2"/>
<keyword evidence="1" id="KW-0121">Carboxypeptidase</keyword>
<accession>A0A4R3NCK5</accession>
<gene>
    <name evidence="1" type="ORF">EDD68_102203</name>
</gene>
<dbReference type="EMBL" id="SMAN01000002">
    <property type="protein sequence ID" value="TCT26501.1"/>
    <property type="molecule type" value="Genomic_DNA"/>
</dbReference>
<evidence type="ECO:0000313" key="1">
    <source>
        <dbReference type="EMBL" id="TCT26501.1"/>
    </source>
</evidence>
<reference evidence="1 2" key="1">
    <citation type="submission" date="2019-03" db="EMBL/GenBank/DDBJ databases">
        <title>Genomic Encyclopedia of Type Strains, Phase IV (KMG-IV): sequencing the most valuable type-strain genomes for metagenomic binning, comparative biology and taxonomic classification.</title>
        <authorList>
            <person name="Goeker M."/>
        </authorList>
    </citation>
    <scope>NUCLEOTIDE SEQUENCE [LARGE SCALE GENOMIC DNA]</scope>
    <source>
        <strain evidence="1 2">DSM 25894</strain>
    </source>
</reference>
<protein>
    <submittedName>
        <fullName evidence="1">Carboxypeptidase family protein</fullName>
    </submittedName>
</protein>
<dbReference type="SUPFAM" id="SSF49464">
    <property type="entry name" value="Carboxypeptidase regulatory domain-like"/>
    <property type="match status" value="1"/>
</dbReference>
<sequence>MPNASKKSLALLSILILTLTALIAGGVTLALLTDAETNSGSEVTAGTIDLTAKRDHGDYVPGPMFYPDSLDPDGNHPYDREEINPSGESIGGWAPGDHVQRTMIVTNEGSLDAKITGIRANVRESYTQNLQSGGSHTVTGLTSGEAYEEFIQKANVVVSIPDQELLLYEGPLADLIFENEDEFAATINQPVVQGTIPPFEPGPLNITFDVTLDRSAGNRLQGQNFIFDFGFYAEQVTNNEDGEQEPEEGVASGMIYDALNGDGLGGFLMQFREGEDTQSGEVVASTTTNEDGSYSISLPAGTYTAEVSGDGYITNYFTVQVEADTETPNQNAALSPVLSETQTRIVLTWGETPRDLDSHLTGPTSDGGTFHIYYGNKEYWENGELVAKLDFDDTNSYGPETTTVTINHMLDGDYTFYVHNWSGEAPITTSNAVVKVFQGSQQVASYNVPTEGEGRYWDVLKISEGQIIPINHIR</sequence>
<comment type="caution">
    <text evidence="1">The sequence shown here is derived from an EMBL/GenBank/DDBJ whole genome shotgun (WGS) entry which is preliminary data.</text>
</comment>
<dbReference type="Gene3D" id="2.60.40.1120">
    <property type="entry name" value="Carboxypeptidase-like, regulatory domain"/>
    <property type="match status" value="1"/>
</dbReference>
<name>A0A4R3NCK5_9BACI</name>
<evidence type="ECO:0000313" key="2">
    <source>
        <dbReference type="Proteomes" id="UP000294650"/>
    </source>
</evidence>
<proteinExistence type="predicted"/>
<organism evidence="1 2">
    <name type="scientific">Melghiribacillus thermohalophilus</name>
    <dbReference type="NCBI Taxonomy" id="1324956"/>
    <lineage>
        <taxon>Bacteria</taxon>
        <taxon>Bacillati</taxon>
        <taxon>Bacillota</taxon>
        <taxon>Bacilli</taxon>
        <taxon>Bacillales</taxon>
        <taxon>Bacillaceae</taxon>
        <taxon>Melghiribacillus</taxon>
    </lineage>
</organism>
<dbReference type="GO" id="GO:0004180">
    <property type="term" value="F:carboxypeptidase activity"/>
    <property type="evidence" value="ECO:0007669"/>
    <property type="project" value="UniProtKB-KW"/>
</dbReference>
<dbReference type="AlphaFoldDB" id="A0A4R3NCK5"/>
<keyword evidence="1" id="KW-0645">Protease</keyword>